<dbReference type="InterPro" id="IPR003331">
    <property type="entry name" value="UDP_GlcNAc_Epimerase_2_dom"/>
</dbReference>
<protein>
    <submittedName>
        <fullName evidence="2">UDP-N-acetylglucosamine 2-epimerase (Hydrolyzing)</fullName>
    </submittedName>
</protein>
<dbReference type="KEGG" id="tab:CIG75_02425"/>
<evidence type="ECO:0000313" key="3">
    <source>
        <dbReference type="Proteomes" id="UP000214688"/>
    </source>
</evidence>
<dbReference type="EMBL" id="CP022657">
    <property type="protein sequence ID" value="ASS73947.1"/>
    <property type="molecule type" value="Genomic_DNA"/>
</dbReference>
<organism evidence="2 3">
    <name type="scientific">Tumebacillus algifaecis</name>
    <dbReference type="NCBI Taxonomy" id="1214604"/>
    <lineage>
        <taxon>Bacteria</taxon>
        <taxon>Bacillati</taxon>
        <taxon>Bacillota</taxon>
        <taxon>Bacilli</taxon>
        <taxon>Bacillales</taxon>
        <taxon>Alicyclobacillaceae</taxon>
        <taxon>Tumebacillus</taxon>
    </lineage>
</organism>
<dbReference type="CDD" id="cd03786">
    <property type="entry name" value="GTB_UDP-GlcNAc_2-Epimerase"/>
    <property type="match status" value="1"/>
</dbReference>
<keyword evidence="3" id="KW-1185">Reference proteome</keyword>
<dbReference type="GO" id="GO:0006047">
    <property type="term" value="P:UDP-N-acetylglucosamine metabolic process"/>
    <property type="evidence" value="ECO:0007669"/>
    <property type="project" value="InterPro"/>
</dbReference>
<reference evidence="2 3" key="1">
    <citation type="journal article" date="2015" name="Int. J. Syst. Evol. Microbiol.">
        <title>Tumebacillus algifaecis sp. nov., isolated from decomposing algal scum.</title>
        <authorList>
            <person name="Wu Y.F."/>
            <person name="Zhang B."/>
            <person name="Xing P."/>
            <person name="Wu Q.L."/>
            <person name="Liu S.J."/>
        </authorList>
    </citation>
    <scope>NUCLEOTIDE SEQUENCE [LARGE SCALE GENOMIC DNA]</scope>
    <source>
        <strain evidence="2 3">THMBR28</strain>
    </source>
</reference>
<name>A0A223CXM6_9BACL</name>
<proteinExistence type="predicted"/>
<accession>A0A223CXM6</accession>
<dbReference type="NCBIfam" id="TIGR03568">
    <property type="entry name" value="NeuC_NnaA"/>
    <property type="match status" value="1"/>
</dbReference>
<dbReference type="Proteomes" id="UP000214688">
    <property type="component" value="Chromosome"/>
</dbReference>
<evidence type="ECO:0000313" key="2">
    <source>
        <dbReference type="EMBL" id="ASS73947.1"/>
    </source>
</evidence>
<feature type="domain" description="UDP-N-acetylglucosamine 2-epimerase" evidence="1">
    <location>
        <begin position="24"/>
        <end position="370"/>
    </location>
</feature>
<dbReference type="InterPro" id="IPR020004">
    <property type="entry name" value="UDP-GlcNAc_Epase"/>
</dbReference>
<dbReference type="OrthoDB" id="9803238at2"/>
<sequence length="389" mass="42671">MTKRKICVVTGTRAEYGLLYWLMKEIEHDPDLQLQIIVSGMHLSPEFGLTYKGIEADGFTIDEKVEMLLSSDTPVGIAKSIGLATIGFADALDRLRPDILVVLGDRFEILAAVQAALVARIPVAHLHGGEATEGLIDEGIRHAVTKMAHLHFTAAEPYRQRVIQLGEAPERVFNFGAPGVDNIVRLPLLSRDAFQDSIGFELGLVNFLVTYHPVTLRQGGAEAAMTELLTALDRFPEAKILFTKPNSDTDGRIIGQLIDEYAAKRGDRVFVTTSLGQLRYLSAIQHCDAVIGNSSSGLIEVPVFQKPTINIGERQRGRLKPDSVIDCDESAEAIEAAVGTALSPQFQDHLRTVESPFGTGQASQQIKEQLKRADLDGILMKKFYEVTPR</sequence>
<dbReference type="RefSeq" id="WP_094235207.1">
    <property type="nucleotide sequence ID" value="NZ_CP022657.1"/>
</dbReference>
<dbReference type="Gene3D" id="3.40.50.2000">
    <property type="entry name" value="Glycogen Phosphorylase B"/>
    <property type="match status" value="2"/>
</dbReference>
<dbReference type="PANTHER" id="PTHR43174:SF3">
    <property type="entry name" value="UDP-N-ACETYLGLUCOSAMINE 2-EPIMERASE"/>
    <property type="match status" value="1"/>
</dbReference>
<dbReference type="InterPro" id="IPR029767">
    <property type="entry name" value="WecB-like"/>
</dbReference>
<dbReference type="PANTHER" id="PTHR43174">
    <property type="entry name" value="UDP-N-ACETYLGLUCOSAMINE 2-EPIMERASE"/>
    <property type="match status" value="1"/>
</dbReference>
<dbReference type="Pfam" id="PF02350">
    <property type="entry name" value="Epimerase_2"/>
    <property type="match status" value="1"/>
</dbReference>
<evidence type="ECO:0000259" key="1">
    <source>
        <dbReference type="Pfam" id="PF02350"/>
    </source>
</evidence>
<dbReference type="SUPFAM" id="SSF53756">
    <property type="entry name" value="UDP-Glycosyltransferase/glycogen phosphorylase"/>
    <property type="match status" value="1"/>
</dbReference>
<dbReference type="AlphaFoldDB" id="A0A223CXM6"/>
<dbReference type="GO" id="GO:0004553">
    <property type="term" value="F:hydrolase activity, hydrolyzing O-glycosyl compounds"/>
    <property type="evidence" value="ECO:0007669"/>
    <property type="project" value="InterPro"/>
</dbReference>
<gene>
    <name evidence="2" type="primary">neuC</name>
    <name evidence="2" type="ORF">CIG75_02425</name>
</gene>